<dbReference type="GO" id="GO:0005829">
    <property type="term" value="C:cytosol"/>
    <property type="evidence" value="ECO:0007669"/>
    <property type="project" value="TreeGrafter"/>
</dbReference>
<dbReference type="InterPro" id="IPR032466">
    <property type="entry name" value="Metal_Hydrolase"/>
</dbReference>
<dbReference type="Pfam" id="PF01979">
    <property type="entry name" value="Amidohydro_1"/>
    <property type="match status" value="1"/>
</dbReference>
<dbReference type="Gene3D" id="2.30.40.10">
    <property type="entry name" value="Urease, subunit C, domain 1"/>
    <property type="match status" value="1"/>
</dbReference>
<protein>
    <submittedName>
        <fullName evidence="6">Formimidoylglutamate deiminase</fullName>
        <ecNumber evidence="6">3.5.3.13</ecNumber>
    </submittedName>
</protein>
<keyword evidence="7" id="KW-1185">Reference proteome</keyword>
<accession>A0A4Q2L633</accession>
<dbReference type="PANTHER" id="PTHR11271">
    <property type="entry name" value="GUANINE DEAMINASE"/>
    <property type="match status" value="1"/>
</dbReference>
<sequence length="435" mass="46447">MTVWVDRLLRDGALERGVLFETDAAGSIVSEASGTALPASAIALDFAVPGFANAHSHAFHRALRGRTHESGSFWSWRELMYRAAGRLDPAHYRELAAAVFAEMVATGWTSVGEFHYVHHQPDGTPYHDHAMELALADAAAEAGIRLVLLDTCYLAGGIGRPLAAEQARFGDADAGAWIDRWHALRETLAGRSPLVTLGAALHSVRAVPRDALGRVARELPAEVPLHIHLSEQPAENEDCVGAYGRTPTELLADEGVLSPRLSVVHATHLTERDIRLLGDASVHAVFCPTTEADLGDGIGPGTELMEAGVTLAIGSDQNAVVDPLLELRALEAGERLRSLRRGRIEPAELWHIGSAGGYASLGLAQPARVGGPLDLVELDPNSIRTAGSRLEQLPLTATAADVRRTIVGGHVVAHDVTAVAERLQRAITTLFEENP</sequence>
<gene>
    <name evidence="6" type="ORF">ESP51_00245</name>
</gene>
<keyword evidence="4" id="KW-0862">Zinc</keyword>
<dbReference type="NCBIfam" id="NF006681">
    <property type="entry name" value="PRK09229.1-2"/>
    <property type="match status" value="1"/>
</dbReference>
<dbReference type="InterPro" id="IPR006680">
    <property type="entry name" value="Amidohydro-rel"/>
</dbReference>
<evidence type="ECO:0000256" key="4">
    <source>
        <dbReference type="ARBA" id="ARBA00022833"/>
    </source>
</evidence>
<comment type="caution">
    <text evidence="6">The sequence shown here is derived from an EMBL/GenBank/DDBJ whole genome shotgun (WGS) entry which is preliminary data.</text>
</comment>
<dbReference type="EC" id="3.5.3.13" evidence="6"/>
<dbReference type="OrthoDB" id="3204583at2"/>
<dbReference type="PANTHER" id="PTHR11271:SF48">
    <property type="entry name" value="AMIDOHYDROLASE-RELATED DOMAIN-CONTAINING PROTEIN"/>
    <property type="match status" value="1"/>
</dbReference>
<dbReference type="AlphaFoldDB" id="A0A4Q2L633"/>
<evidence type="ECO:0000256" key="1">
    <source>
        <dbReference type="ARBA" id="ARBA00001947"/>
    </source>
</evidence>
<evidence type="ECO:0000256" key="2">
    <source>
        <dbReference type="ARBA" id="ARBA00022723"/>
    </source>
</evidence>
<dbReference type="GO" id="GO:0046872">
    <property type="term" value="F:metal ion binding"/>
    <property type="evidence" value="ECO:0007669"/>
    <property type="project" value="UniProtKB-KW"/>
</dbReference>
<keyword evidence="3 6" id="KW-0378">Hydrolase</keyword>
<evidence type="ECO:0000313" key="7">
    <source>
        <dbReference type="Proteomes" id="UP000293865"/>
    </source>
</evidence>
<dbReference type="SUPFAM" id="SSF51556">
    <property type="entry name" value="Metallo-dependent hydrolases"/>
    <property type="match status" value="1"/>
</dbReference>
<evidence type="ECO:0000256" key="3">
    <source>
        <dbReference type="ARBA" id="ARBA00022801"/>
    </source>
</evidence>
<evidence type="ECO:0000259" key="5">
    <source>
        <dbReference type="Pfam" id="PF01979"/>
    </source>
</evidence>
<dbReference type="InterPro" id="IPR011059">
    <property type="entry name" value="Metal-dep_hydrolase_composite"/>
</dbReference>
<proteinExistence type="predicted"/>
<organism evidence="6 7">
    <name type="scientific">Agromyces albus</name>
    <dbReference type="NCBI Taxonomy" id="205332"/>
    <lineage>
        <taxon>Bacteria</taxon>
        <taxon>Bacillati</taxon>
        <taxon>Actinomycetota</taxon>
        <taxon>Actinomycetes</taxon>
        <taxon>Micrococcales</taxon>
        <taxon>Microbacteriaceae</taxon>
        <taxon>Agromyces</taxon>
    </lineage>
</organism>
<dbReference type="InterPro" id="IPR051607">
    <property type="entry name" value="Metallo-dep_hydrolases"/>
</dbReference>
<dbReference type="GO" id="GO:0019239">
    <property type="term" value="F:deaminase activity"/>
    <property type="evidence" value="ECO:0007669"/>
    <property type="project" value="TreeGrafter"/>
</dbReference>
<dbReference type="Gene3D" id="3.20.20.140">
    <property type="entry name" value="Metal-dependent hydrolases"/>
    <property type="match status" value="1"/>
</dbReference>
<evidence type="ECO:0000313" key="6">
    <source>
        <dbReference type="EMBL" id="RXZ73169.1"/>
    </source>
</evidence>
<comment type="cofactor">
    <cofactor evidence="1">
        <name>Zn(2+)</name>
        <dbReference type="ChEBI" id="CHEBI:29105"/>
    </cofactor>
</comment>
<dbReference type="GO" id="GO:0050416">
    <property type="term" value="F:formimidoylglutamate deiminase activity"/>
    <property type="evidence" value="ECO:0007669"/>
    <property type="project" value="UniProtKB-EC"/>
</dbReference>
<reference evidence="6 7" key="1">
    <citation type="submission" date="2019-01" db="EMBL/GenBank/DDBJ databases">
        <title>Agromyces.</title>
        <authorList>
            <person name="Li J."/>
        </authorList>
    </citation>
    <scope>NUCLEOTIDE SEQUENCE [LARGE SCALE GENOMIC DNA]</scope>
    <source>
        <strain evidence="6 7">DSM 15934</strain>
    </source>
</reference>
<keyword evidence="2" id="KW-0479">Metal-binding</keyword>
<dbReference type="EMBL" id="SDPN01000001">
    <property type="protein sequence ID" value="RXZ73169.1"/>
    <property type="molecule type" value="Genomic_DNA"/>
</dbReference>
<dbReference type="Proteomes" id="UP000293865">
    <property type="component" value="Unassembled WGS sequence"/>
</dbReference>
<dbReference type="RefSeq" id="WP_129518872.1">
    <property type="nucleotide sequence ID" value="NZ_SDPN01000001.1"/>
</dbReference>
<name>A0A4Q2L633_9MICO</name>
<feature type="domain" description="Amidohydrolase-related" evidence="5">
    <location>
        <begin position="47"/>
        <end position="412"/>
    </location>
</feature>